<comment type="caution">
    <text evidence="2">The sequence shown here is derived from an EMBL/GenBank/DDBJ whole genome shotgun (WGS) entry which is preliminary data.</text>
</comment>
<dbReference type="AlphaFoldDB" id="A0AAV7SSI8"/>
<protein>
    <submittedName>
        <fullName evidence="2">Uncharacterized protein</fullName>
    </submittedName>
</protein>
<organism evidence="2 3">
    <name type="scientific">Pleurodeles waltl</name>
    <name type="common">Iberian ribbed newt</name>
    <dbReference type="NCBI Taxonomy" id="8319"/>
    <lineage>
        <taxon>Eukaryota</taxon>
        <taxon>Metazoa</taxon>
        <taxon>Chordata</taxon>
        <taxon>Craniata</taxon>
        <taxon>Vertebrata</taxon>
        <taxon>Euteleostomi</taxon>
        <taxon>Amphibia</taxon>
        <taxon>Batrachia</taxon>
        <taxon>Caudata</taxon>
        <taxon>Salamandroidea</taxon>
        <taxon>Salamandridae</taxon>
        <taxon>Pleurodelinae</taxon>
        <taxon>Pleurodeles</taxon>
    </lineage>
</organism>
<evidence type="ECO:0000256" key="1">
    <source>
        <dbReference type="SAM" id="MobiDB-lite"/>
    </source>
</evidence>
<name>A0AAV7SSI8_PLEWA</name>
<evidence type="ECO:0000313" key="2">
    <source>
        <dbReference type="EMBL" id="KAJ1167089.1"/>
    </source>
</evidence>
<evidence type="ECO:0000313" key="3">
    <source>
        <dbReference type="Proteomes" id="UP001066276"/>
    </source>
</evidence>
<accession>A0AAV7SSI8</accession>
<feature type="region of interest" description="Disordered" evidence="1">
    <location>
        <begin position="1"/>
        <end position="38"/>
    </location>
</feature>
<gene>
    <name evidence="2" type="ORF">NDU88_007482</name>
</gene>
<dbReference type="Proteomes" id="UP001066276">
    <property type="component" value="Chromosome 4_2"/>
</dbReference>
<proteinExistence type="predicted"/>
<reference evidence="2" key="1">
    <citation type="journal article" date="2022" name="bioRxiv">
        <title>Sequencing and chromosome-scale assembly of the giantPleurodeles waltlgenome.</title>
        <authorList>
            <person name="Brown T."/>
            <person name="Elewa A."/>
            <person name="Iarovenko S."/>
            <person name="Subramanian E."/>
            <person name="Araus A.J."/>
            <person name="Petzold A."/>
            <person name="Susuki M."/>
            <person name="Suzuki K.-i.T."/>
            <person name="Hayashi T."/>
            <person name="Toyoda A."/>
            <person name="Oliveira C."/>
            <person name="Osipova E."/>
            <person name="Leigh N.D."/>
            <person name="Simon A."/>
            <person name="Yun M.H."/>
        </authorList>
    </citation>
    <scope>NUCLEOTIDE SEQUENCE</scope>
    <source>
        <strain evidence="2">20211129_DDA</strain>
        <tissue evidence="2">Liver</tissue>
    </source>
</reference>
<dbReference type="EMBL" id="JANPWB010000008">
    <property type="protein sequence ID" value="KAJ1167089.1"/>
    <property type="molecule type" value="Genomic_DNA"/>
</dbReference>
<keyword evidence="3" id="KW-1185">Reference proteome</keyword>
<sequence length="71" mass="8060">MRRGPLDHRPGHEGSECPVWPTGVRSPNLKSRDLTTEPEKDRLTEVVVEYLESAIDTQCANVRVRLYTLAL</sequence>
<feature type="compositionally biased region" description="Basic and acidic residues" evidence="1">
    <location>
        <begin position="1"/>
        <end position="15"/>
    </location>
</feature>